<dbReference type="InterPro" id="IPR001330">
    <property type="entry name" value="Prenyltrans"/>
</dbReference>
<sequence length="594" mass="63486">MKVKNFVVGLLMLTMLVQPAFVTAGVSEAVTYLQSQVDDPWITMALVAAGQTNIPSGHLRGVSGSLATDYSKTILAITALGQNPKTFGNIDYVAKLKTYYSNNQIGDVNLLNDDMWAILALASAGETNSTEVTAAKNVLLANQNTDGGWSYSVGAGSDTNDTAAAVMALVEAGLSPSSLVITNALNYLQSAQNSDGGIGYQIGSDSDSGSDSWIISALNKVGINPSSWSKNNNNPITHLNSLQDTDGGFWWVEEGTSEWNNKAMTAFAVIALSNKTYPLGYYQPNQDSESGAYHLRIQGSAGNICDTDVAASNALEMVENGAAQCSYTYTIENTSFGPYLSAINSEVAQGMSGWMYFVNYVSPPIGAVDYILEEGDEVLWYYGNWGWQPTRLSASSSELNSGQSLTVTVEYFDGQSWLDLQGATIEGGDQEYTTNTDGQAGMDLSDGYYTLYAEKENFVRSNQEVVLVGDGVSQNVNLVVEIDQGGHGRIAGESIIFDVSPSQLDFGKIEPGHNTSQSVTLVNSGSVNLNVTSVVSGDPIFTGNIKINQENWSDYTTGLTINQNKPAEVSLEVPSDYIGSGVKSGELIFWAQAQ</sequence>
<dbReference type="STRING" id="1797533.A2731_02150"/>
<name>A0A1G1Y1D7_9BACT</name>
<keyword evidence="2" id="KW-0732">Signal</keyword>
<protein>
    <submittedName>
        <fullName evidence="5">Uncharacterized protein</fullName>
    </submittedName>
</protein>
<evidence type="ECO:0000259" key="4">
    <source>
        <dbReference type="Pfam" id="PF14478"/>
    </source>
</evidence>
<organism evidence="5 6">
    <name type="scientific">Candidatus Buchananbacteria bacterium RIFCSPHIGHO2_01_FULL_39_8</name>
    <dbReference type="NCBI Taxonomy" id="1797533"/>
    <lineage>
        <taxon>Bacteria</taxon>
        <taxon>Candidatus Buchananiibacteriota</taxon>
    </lineage>
</organism>
<dbReference type="Pfam" id="PF14478">
    <property type="entry name" value="DUF4430"/>
    <property type="match status" value="1"/>
</dbReference>
<dbReference type="Proteomes" id="UP000176241">
    <property type="component" value="Unassembled WGS sequence"/>
</dbReference>
<evidence type="ECO:0000256" key="1">
    <source>
        <dbReference type="ARBA" id="ARBA00022737"/>
    </source>
</evidence>
<dbReference type="Gene3D" id="1.50.10.20">
    <property type="match status" value="1"/>
</dbReference>
<gene>
    <name evidence="5" type="ORF">A2731_02150</name>
</gene>
<dbReference type="SUPFAM" id="SSF48239">
    <property type="entry name" value="Terpenoid cyclases/Protein prenyltransferases"/>
    <property type="match status" value="1"/>
</dbReference>
<dbReference type="EMBL" id="MHIC01000005">
    <property type="protein sequence ID" value="OGY46031.1"/>
    <property type="molecule type" value="Genomic_DNA"/>
</dbReference>
<dbReference type="Pfam" id="PF00432">
    <property type="entry name" value="Prenyltrans"/>
    <property type="match status" value="1"/>
</dbReference>
<keyword evidence="1" id="KW-0677">Repeat</keyword>
<dbReference type="AlphaFoldDB" id="A0A1G1Y1D7"/>
<dbReference type="InterPro" id="IPR027954">
    <property type="entry name" value="Transcobalamin-like_C"/>
</dbReference>
<accession>A0A1G1Y1D7</accession>
<feature type="domain" description="Prenyltransferase alpha-alpha toroid" evidence="3">
    <location>
        <begin position="110"/>
        <end position="218"/>
    </location>
</feature>
<evidence type="ECO:0000259" key="3">
    <source>
        <dbReference type="Pfam" id="PF00432"/>
    </source>
</evidence>
<dbReference type="InterPro" id="IPR013783">
    <property type="entry name" value="Ig-like_fold"/>
</dbReference>
<evidence type="ECO:0000256" key="2">
    <source>
        <dbReference type="SAM" id="SignalP"/>
    </source>
</evidence>
<proteinExistence type="predicted"/>
<comment type="caution">
    <text evidence="5">The sequence shown here is derived from an EMBL/GenBank/DDBJ whole genome shotgun (WGS) entry which is preliminary data.</text>
</comment>
<evidence type="ECO:0000313" key="6">
    <source>
        <dbReference type="Proteomes" id="UP000176241"/>
    </source>
</evidence>
<evidence type="ECO:0000313" key="5">
    <source>
        <dbReference type="EMBL" id="OGY46031.1"/>
    </source>
</evidence>
<feature type="signal peptide" evidence="2">
    <location>
        <begin position="1"/>
        <end position="24"/>
    </location>
</feature>
<feature type="chain" id="PRO_5009581445" evidence="2">
    <location>
        <begin position="25"/>
        <end position="594"/>
    </location>
</feature>
<dbReference type="Gene3D" id="2.60.40.10">
    <property type="entry name" value="Immunoglobulins"/>
    <property type="match status" value="1"/>
</dbReference>
<dbReference type="CDD" id="cd00688">
    <property type="entry name" value="ISOPREN_C2_like"/>
    <property type="match status" value="1"/>
</dbReference>
<feature type="domain" description="Transcobalamin-like C-terminal" evidence="4">
    <location>
        <begin position="334"/>
        <end position="383"/>
    </location>
</feature>
<dbReference type="Gene3D" id="2.60.40.1120">
    <property type="entry name" value="Carboxypeptidase-like, regulatory domain"/>
    <property type="match status" value="1"/>
</dbReference>
<reference evidence="5 6" key="1">
    <citation type="journal article" date="2016" name="Nat. Commun.">
        <title>Thousands of microbial genomes shed light on interconnected biogeochemical processes in an aquifer system.</title>
        <authorList>
            <person name="Anantharaman K."/>
            <person name="Brown C.T."/>
            <person name="Hug L.A."/>
            <person name="Sharon I."/>
            <person name="Castelle C.J."/>
            <person name="Probst A.J."/>
            <person name="Thomas B.C."/>
            <person name="Singh A."/>
            <person name="Wilkins M.J."/>
            <person name="Karaoz U."/>
            <person name="Brodie E.L."/>
            <person name="Williams K.H."/>
            <person name="Hubbard S.S."/>
            <person name="Banfield J.F."/>
        </authorList>
    </citation>
    <scope>NUCLEOTIDE SEQUENCE [LARGE SCALE GENOMIC DNA]</scope>
</reference>
<dbReference type="InterPro" id="IPR008930">
    <property type="entry name" value="Terpenoid_cyclase/PrenylTrfase"/>
</dbReference>
<dbReference type="GO" id="GO:0003824">
    <property type="term" value="F:catalytic activity"/>
    <property type="evidence" value="ECO:0007669"/>
    <property type="project" value="InterPro"/>
</dbReference>
<dbReference type="Gene3D" id="2.170.130.30">
    <property type="match status" value="1"/>
</dbReference>